<protein>
    <submittedName>
        <fullName evidence="2">Uncharacterized protein</fullName>
    </submittedName>
</protein>
<proteinExistence type="predicted"/>
<dbReference type="OrthoDB" id="9123936at2"/>
<dbReference type="RefSeq" id="WP_105749392.1">
    <property type="nucleotide sequence ID" value="NZ_PVLQ01000076.1"/>
</dbReference>
<accession>A0A2S9K1I4</accession>
<dbReference type="EMBL" id="PVLQ01000076">
    <property type="protein sequence ID" value="PRD64303.1"/>
    <property type="molecule type" value="Genomic_DNA"/>
</dbReference>
<keyword evidence="3" id="KW-1185">Reference proteome</keyword>
<feature type="region of interest" description="Disordered" evidence="1">
    <location>
        <begin position="131"/>
        <end position="157"/>
    </location>
</feature>
<sequence>MADTASIELVHAPVVDLPSRIQTALARIMGCDGGGLDSLTYRERSLLARLTRNISLQDPYRSVRVSVDTLACALQTCHKTIQRTFNSLKEKGWINRDQVKKRSGMQIADTWLTSRALEVLGLATRLSRSASDNMSGASSLSTMSEDSQQIPGSSENKNQIPEDLVLLEQIGLKPGAIFKLMGEATKMGHRLGQIVRAAAPLIRAAQFPFGYLRKLIETDRDWANYTCAATLREKEATQAVEVKVQKNTAQAVIEAAMPAGALLTNAAGRQVWMMRYGAVYSCPVDDLDKADSLRRYARVADLAKMAEAIRAGKLFLYGSRRE</sequence>
<name>A0A2S9K1I4_9BURK</name>
<evidence type="ECO:0000313" key="2">
    <source>
        <dbReference type="EMBL" id="PRD64303.1"/>
    </source>
</evidence>
<reference evidence="2 3" key="1">
    <citation type="submission" date="2018-03" db="EMBL/GenBank/DDBJ databases">
        <title>Comparative genomics illustrates the genes involved in a hyperalkaliphilic mechanisms of Serpentinomonas isolated from highly-alkaline calcium-rich serpentinized springs.</title>
        <authorList>
            <person name="Suzuki S."/>
            <person name="Ishii S."/>
            <person name="Walworth N."/>
            <person name="Bird L."/>
            <person name="Kuenen J.G."/>
            <person name="Nealson K.H."/>
        </authorList>
    </citation>
    <scope>NUCLEOTIDE SEQUENCE [LARGE SCALE GENOMIC DNA]</scope>
    <source>
        <strain evidence="2 3">P1</strain>
    </source>
</reference>
<evidence type="ECO:0000256" key="1">
    <source>
        <dbReference type="SAM" id="MobiDB-lite"/>
    </source>
</evidence>
<evidence type="ECO:0000313" key="3">
    <source>
        <dbReference type="Proteomes" id="UP000238589"/>
    </source>
</evidence>
<comment type="caution">
    <text evidence="2">The sequence shown here is derived from an EMBL/GenBank/DDBJ whole genome shotgun (WGS) entry which is preliminary data.</text>
</comment>
<dbReference type="AlphaFoldDB" id="A0A2S9K1I4"/>
<gene>
    <name evidence="2" type="ORF">C6P64_15150</name>
</gene>
<organism evidence="2 3">
    <name type="scientific">Malikia granosa</name>
    <dbReference type="NCBI Taxonomy" id="263067"/>
    <lineage>
        <taxon>Bacteria</taxon>
        <taxon>Pseudomonadati</taxon>
        <taxon>Pseudomonadota</taxon>
        <taxon>Betaproteobacteria</taxon>
        <taxon>Burkholderiales</taxon>
        <taxon>Comamonadaceae</taxon>
        <taxon>Malikia</taxon>
    </lineage>
</organism>
<dbReference type="Proteomes" id="UP000238589">
    <property type="component" value="Unassembled WGS sequence"/>
</dbReference>